<dbReference type="AlphaFoldDB" id="A0A0G4HNR1"/>
<dbReference type="PANTHER" id="PTHR22975">
    <property type="entry name" value="UBIQUITIN SPECIFIC PROTEINASE"/>
    <property type="match status" value="1"/>
</dbReference>
<evidence type="ECO:0000259" key="4">
    <source>
        <dbReference type="Pfam" id="PF00443"/>
    </source>
</evidence>
<name>A0A0G4HNR1_9ALVE</name>
<organism evidence="5">
    <name type="scientific">Chromera velia CCMP2878</name>
    <dbReference type="NCBI Taxonomy" id="1169474"/>
    <lineage>
        <taxon>Eukaryota</taxon>
        <taxon>Sar</taxon>
        <taxon>Alveolata</taxon>
        <taxon>Colpodellida</taxon>
        <taxon>Chromeraceae</taxon>
        <taxon>Chromera</taxon>
    </lineage>
</organism>
<feature type="compositionally biased region" description="Polar residues" evidence="3">
    <location>
        <begin position="159"/>
        <end position="197"/>
    </location>
</feature>
<feature type="compositionally biased region" description="Basic and acidic residues" evidence="3">
    <location>
        <begin position="547"/>
        <end position="563"/>
    </location>
</feature>
<evidence type="ECO:0000313" key="5">
    <source>
        <dbReference type="EMBL" id="CEM45793.1"/>
    </source>
</evidence>
<dbReference type="InterPro" id="IPR052398">
    <property type="entry name" value="Ubiquitin_hydrolase_53/54"/>
</dbReference>
<dbReference type="PANTHER" id="PTHR22975:SF9">
    <property type="entry name" value="ECHINUS SPLICE FORM 3"/>
    <property type="match status" value="1"/>
</dbReference>
<keyword evidence="2" id="KW-0378">Hydrolase</keyword>
<feature type="compositionally biased region" description="Polar residues" evidence="3">
    <location>
        <begin position="217"/>
        <end position="226"/>
    </location>
</feature>
<evidence type="ECO:0000256" key="3">
    <source>
        <dbReference type="SAM" id="MobiDB-lite"/>
    </source>
</evidence>
<accession>A0A0G4HNR1</accession>
<dbReference type="GO" id="GO:0016579">
    <property type="term" value="P:protein deubiquitination"/>
    <property type="evidence" value="ECO:0007669"/>
    <property type="project" value="InterPro"/>
</dbReference>
<dbReference type="InterPro" id="IPR038765">
    <property type="entry name" value="Papain-like_cys_pep_sf"/>
</dbReference>
<feature type="compositionally biased region" description="Low complexity" evidence="3">
    <location>
        <begin position="634"/>
        <end position="654"/>
    </location>
</feature>
<dbReference type="SUPFAM" id="SSF54001">
    <property type="entry name" value="Cysteine proteinases"/>
    <property type="match status" value="1"/>
</dbReference>
<feature type="compositionally biased region" description="Basic and acidic residues" evidence="3">
    <location>
        <begin position="350"/>
        <end position="366"/>
    </location>
</feature>
<dbReference type="EMBL" id="CDMZ01003283">
    <property type="protein sequence ID" value="CEM45793.1"/>
    <property type="molecule type" value="Genomic_DNA"/>
</dbReference>
<feature type="region of interest" description="Disordered" evidence="3">
    <location>
        <begin position="542"/>
        <end position="564"/>
    </location>
</feature>
<sequence length="914" mass="96626">MPDVSPTIKGLLNAPGSNHCFLNVLIQAFWNLRSFREAFVSAPEHRHWKNPGGAAKCAYCALKTMFAHFQYSQSPALPPDELRRVLSTVFGDSGRFRLGAMEDADETLEVLLTLFHASQIILDDADEEEDEEEAQNPPDLLSGQPASSSSHPPPPSPQNPLTILSSQQPSRLSLDSTHTQGTTPAHSPNFHSHSQGPDSPVFPNPNTPAYPHLGMRTPNTHTQQGQHPHPSGGRSRPGHLSTISPKIADPGTYQQGRSPLTSPSPFPTSPVGTPGGAPGSGGLSPLAPRAPPPQFSHQAPPHGAPPPDPPTSSQDRDGGHIGSPPRKTSQTVRVGASAEDPLESTVPAGDRGRETETAEARGEESGRPALNKRPSLKGGSLKEFSELICNPRCIAHDVFGYELVHFNQCSCGATTEPESQAAFIYRVLTSEAQQAAEALETVAQKVRSFSEEQQRGTSRGQAAAQDPSQETRRLVHRVIGLLPLPPGRPVCLPDVLRVLWRGELDNLEAAQAALFPAFKRQERTSGWKAWGAAINSGFLGMGGGAGRGERPSRRSSEASTEKRRGVRCLECGQENSQQAFAFCPKRPRVFVCSLTWPTDKGSRKELNEALGLVPPLLSLSEIFPESLQQLAPSSSSSSAAASSSHTAPQHAAAMPPSPSPSAPASRSPGGPSLLPTQQQGTPSSSTGLVGGGGESGRSIPSIPQKGSPLRQPPHLALFPDSPPPMPSDHPGGKSPEEPAPLSPKHTNPNFEDPPLIDLGAPRSEQQNPPTGRHATHSQAPLLSSEEDPIPFPRPASEAQRPVAPSDLPPAPHISAHPPAHERSSSSGGAPDLLGASPVPHGGACTPPAAAHLDVSAATPGAHRPAAFRDVGRQSMTPPPRLHSNNGPRGIGIGSQQPRPPPPWRIPGKPLHVFR</sequence>
<feature type="compositionally biased region" description="Acidic residues" evidence="3">
    <location>
        <begin position="125"/>
        <end position="134"/>
    </location>
</feature>
<dbReference type="VEuPathDB" id="CryptoDB:Cvel_29508"/>
<gene>
    <name evidence="5" type="ORF">Cvel_29508</name>
</gene>
<dbReference type="Gene3D" id="3.90.70.10">
    <property type="entry name" value="Cysteine proteinases"/>
    <property type="match status" value="1"/>
</dbReference>
<feature type="compositionally biased region" description="Gly residues" evidence="3">
    <location>
        <begin position="273"/>
        <end position="282"/>
    </location>
</feature>
<reference evidence="5" key="1">
    <citation type="submission" date="2014-11" db="EMBL/GenBank/DDBJ databases">
        <authorList>
            <person name="Otto D Thomas"/>
            <person name="Naeem Raeece"/>
        </authorList>
    </citation>
    <scope>NUCLEOTIDE SEQUENCE</scope>
</reference>
<feature type="region of interest" description="Disordered" evidence="3">
    <location>
        <begin position="634"/>
        <end position="914"/>
    </location>
</feature>
<proteinExistence type="predicted"/>
<evidence type="ECO:0000256" key="2">
    <source>
        <dbReference type="ARBA" id="ARBA00022801"/>
    </source>
</evidence>
<dbReference type="GO" id="GO:0004843">
    <property type="term" value="F:cysteine-type deubiquitinase activity"/>
    <property type="evidence" value="ECO:0007669"/>
    <property type="project" value="InterPro"/>
</dbReference>
<protein>
    <recommendedName>
        <fullName evidence="4">Peptidase C19 ubiquitin carboxyl-terminal hydrolase domain-containing protein</fullName>
    </recommendedName>
</protein>
<feature type="region of interest" description="Disordered" evidence="3">
    <location>
        <begin position="449"/>
        <end position="471"/>
    </location>
</feature>
<feature type="compositionally biased region" description="Low complexity" evidence="3">
    <location>
        <begin position="905"/>
        <end position="914"/>
    </location>
</feature>
<feature type="compositionally biased region" description="Low complexity" evidence="3">
    <location>
        <begin position="662"/>
        <end position="675"/>
    </location>
</feature>
<evidence type="ECO:0000256" key="1">
    <source>
        <dbReference type="ARBA" id="ARBA00022786"/>
    </source>
</evidence>
<dbReference type="InterPro" id="IPR001394">
    <property type="entry name" value="Peptidase_C19_UCH"/>
</dbReference>
<keyword evidence="1" id="KW-0833">Ubl conjugation pathway</keyword>
<feature type="domain" description="Peptidase C19 ubiquitin carboxyl-terminal hydrolase" evidence="4">
    <location>
        <begin position="12"/>
        <end position="147"/>
    </location>
</feature>
<feature type="region of interest" description="Disordered" evidence="3">
    <location>
        <begin position="125"/>
        <end position="377"/>
    </location>
</feature>
<dbReference type="Pfam" id="PF00443">
    <property type="entry name" value="UCH"/>
    <property type="match status" value="1"/>
</dbReference>